<dbReference type="InterPro" id="IPR014044">
    <property type="entry name" value="CAP_dom"/>
</dbReference>
<dbReference type="SUPFAM" id="SSF55797">
    <property type="entry name" value="PR-1-like"/>
    <property type="match status" value="1"/>
</dbReference>
<sequence length="115" mass="13140">AVSRINELRARHGVPPLTWSTTLERYAQNWADNCYFEHSYGPYGETLGLGNITIVIEQWYDEICMYNYARPGWMPATGHFTQFIWARTRRIGCAVGYCPTGSTDARGFLWNGPVV</sequence>
<dbReference type="InterPro" id="IPR035940">
    <property type="entry name" value="CAP_sf"/>
</dbReference>
<evidence type="ECO:0000313" key="2">
    <source>
        <dbReference type="EMBL" id="GFH25647.1"/>
    </source>
</evidence>
<dbReference type="SMART" id="SM00198">
    <property type="entry name" value="SCP"/>
    <property type="match status" value="1"/>
</dbReference>
<feature type="domain" description="SCP" evidence="1">
    <location>
        <begin position="1"/>
        <end position="111"/>
    </location>
</feature>
<dbReference type="Proteomes" id="UP000485058">
    <property type="component" value="Unassembled WGS sequence"/>
</dbReference>
<evidence type="ECO:0000259" key="1">
    <source>
        <dbReference type="SMART" id="SM00198"/>
    </source>
</evidence>
<feature type="non-terminal residue" evidence="2">
    <location>
        <position position="1"/>
    </location>
</feature>
<dbReference type="PANTHER" id="PTHR10334">
    <property type="entry name" value="CYSTEINE-RICH SECRETORY PROTEIN-RELATED"/>
    <property type="match status" value="1"/>
</dbReference>
<dbReference type="EMBL" id="BLLF01002874">
    <property type="protein sequence ID" value="GFH25647.1"/>
    <property type="molecule type" value="Genomic_DNA"/>
</dbReference>
<comment type="caution">
    <text evidence="2">The sequence shown here is derived from an EMBL/GenBank/DDBJ whole genome shotgun (WGS) entry which is preliminary data.</text>
</comment>
<organism evidence="2 3">
    <name type="scientific">Haematococcus lacustris</name>
    <name type="common">Green alga</name>
    <name type="synonym">Haematococcus pluvialis</name>
    <dbReference type="NCBI Taxonomy" id="44745"/>
    <lineage>
        <taxon>Eukaryota</taxon>
        <taxon>Viridiplantae</taxon>
        <taxon>Chlorophyta</taxon>
        <taxon>core chlorophytes</taxon>
        <taxon>Chlorophyceae</taxon>
        <taxon>CS clade</taxon>
        <taxon>Chlamydomonadales</taxon>
        <taxon>Haematococcaceae</taxon>
        <taxon>Haematococcus</taxon>
    </lineage>
</organism>
<gene>
    <name evidence="2" type="ORF">HaLaN_23644</name>
</gene>
<dbReference type="Pfam" id="PF00188">
    <property type="entry name" value="CAP"/>
    <property type="match status" value="1"/>
</dbReference>
<protein>
    <submittedName>
        <fullName evidence="2">Protein PRY1</fullName>
    </submittedName>
</protein>
<evidence type="ECO:0000313" key="3">
    <source>
        <dbReference type="Proteomes" id="UP000485058"/>
    </source>
</evidence>
<dbReference type="AlphaFoldDB" id="A0A699ZS90"/>
<dbReference type="Gene3D" id="3.40.33.10">
    <property type="entry name" value="CAP"/>
    <property type="match status" value="1"/>
</dbReference>
<name>A0A699ZS90_HAELA</name>
<reference evidence="2 3" key="1">
    <citation type="submission" date="2020-02" db="EMBL/GenBank/DDBJ databases">
        <title>Draft genome sequence of Haematococcus lacustris strain NIES-144.</title>
        <authorList>
            <person name="Morimoto D."/>
            <person name="Nakagawa S."/>
            <person name="Yoshida T."/>
            <person name="Sawayama S."/>
        </authorList>
    </citation>
    <scope>NUCLEOTIDE SEQUENCE [LARGE SCALE GENOMIC DNA]</scope>
    <source>
        <strain evidence="2 3">NIES-144</strain>
    </source>
</reference>
<dbReference type="PRINTS" id="PR00837">
    <property type="entry name" value="V5TPXLIKE"/>
</dbReference>
<proteinExistence type="predicted"/>
<keyword evidence="3" id="KW-1185">Reference proteome</keyword>
<dbReference type="InterPro" id="IPR001283">
    <property type="entry name" value="CRISP-related"/>
</dbReference>
<accession>A0A699ZS90</accession>